<accession>A0AA39WJG3</accession>
<gene>
    <name evidence="1" type="ORF">B0T14DRAFT_604814</name>
</gene>
<dbReference type="Proteomes" id="UP001175000">
    <property type="component" value="Unassembled WGS sequence"/>
</dbReference>
<dbReference type="EMBL" id="JAULSU010000005">
    <property type="protein sequence ID" value="KAK0616548.1"/>
    <property type="molecule type" value="Genomic_DNA"/>
</dbReference>
<keyword evidence="2" id="KW-1185">Reference proteome</keyword>
<comment type="caution">
    <text evidence="1">The sequence shown here is derived from an EMBL/GenBank/DDBJ whole genome shotgun (WGS) entry which is preliminary data.</text>
</comment>
<dbReference type="AlphaFoldDB" id="A0AA39WJG3"/>
<reference evidence="1" key="1">
    <citation type="submission" date="2023-06" db="EMBL/GenBank/DDBJ databases">
        <title>Genome-scale phylogeny and comparative genomics of the fungal order Sordariales.</title>
        <authorList>
            <consortium name="Lawrence Berkeley National Laboratory"/>
            <person name="Hensen N."/>
            <person name="Bonometti L."/>
            <person name="Westerberg I."/>
            <person name="Brannstrom I.O."/>
            <person name="Guillou S."/>
            <person name="Cros-Aarteil S."/>
            <person name="Calhoun S."/>
            <person name="Haridas S."/>
            <person name="Kuo A."/>
            <person name="Mondo S."/>
            <person name="Pangilinan J."/>
            <person name="Riley R."/>
            <person name="Labutti K."/>
            <person name="Andreopoulos B."/>
            <person name="Lipzen A."/>
            <person name="Chen C."/>
            <person name="Yanf M."/>
            <person name="Daum C."/>
            <person name="Ng V."/>
            <person name="Clum A."/>
            <person name="Steindorff A."/>
            <person name="Ohm R."/>
            <person name="Martin F."/>
            <person name="Silar P."/>
            <person name="Natvig D."/>
            <person name="Lalanne C."/>
            <person name="Gautier V."/>
            <person name="Ament-Velasquez S.L."/>
            <person name="Kruys A."/>
            <person name="Hutchinson M.I."/>
            <person name="Powell A.J."/>
            <person name="Barry K."/>
            <person name="Miller A.N."/>
            <person name="Grigoriev I.V."/>
            <person name="Debuchy R."/>
            <person name="Gladieux P."/>
            <person name="Thoren M.H."/>
            <person name="Johannesson H."/>
        </authorList>
    </citation>
    <scope>NUCLEOTIDE SEQUENCE</scope>
    <source>
        <strain evidence="1">CBS 606.72</strain>
    </source>
</reference>
<organism evidence="1 2">
    <name type="scientific">Immersiella caudata</name>
    <dbReference type="NCBI Taxonomy" id="314043"/>
    <lineage>
        <taxon>Eukaryota</taxon>
        <taxon>Fungi</taxon>
        <taxon>Dikarya</taxon>
        <taxon>Ascomycota</taxon>
        <taxon>Pezizomycotina</taxon>
        <taxon>Sordariomycetes</taxon>
        <taxon>Sordariomycetidae</taxon>
        <taxon>Sordariales</taxon>
        <taxon>Lasiosphaeriaceae</taxon>
        <taxon>Immersiella</taxon>
    </lineage>
</organism>
<evidence type="ECO:0000313" key="1">
    <source>
        <dbReference type="EMBL" id="KAK0616548.1"/>
    </source>
</evidence>
<sequence>MSSIRNKSPTECGPTVSGAGIFAGPVEDSYHTITDLFDAILKLLIAITRHINTIDAGSQKEPPSLGVPLRSELERLSIWGFDMSVGGGRLDAALSQNSKAREALVATFLDLAYLLLIAAHQSNFQSSERCRDASRALINTLGHIRSRDPELVAEGACSETEWGQCGGYDLEDLPDEINAHIICLIDISMPMGDRFGEFLHGLAGPNNEPTGHDLDFLIPRDNTRINSSAESNIPAGRPPLVRNPTWHFLGQKTERRTDADEIQARRCVIQRIFALRESLKALQDDDMTVESKPRGVQCVFCFLEHQDDLYILNRFRRLPADQVQPCPKRLQTNKFQVPASAFRERDRDT</sequence>
<protein>
    <submittedName>
        <fullName evidence="1">Uncharacterized protein</fullName>
    </submittedName>
</protein>
<name>A0AA39WJG3_9PEZI</name>
<evidence type="ECO:0000313" key="2">
    <source>
        <dbReference type="Proteomes" id="UP001175000"/>
    </source>
</evidence>
<proteinExistence type="predicted"/>